<dbReference type="CDD" id="cd06571">
    <property type="entry name" value="Bac_DnaA_C"/>
    <property type="match status" value="1"/>
</dbReference>
<dbReference type="InterPro" id="IPR013317">
    <property type="entry name" value="DnaA_dom"/>
</dbReference>
<dbReference type="SUPFAM" id="SSF52540">
    <property type="entry name" value="P-loop containing nucleoside triphosphate hydrolases"/>
    <property type="match status" value="1"/>
</dbReference>
<dbReference type="Gene3D" id="1.10.8.60">
    <property type="match status" value="1"/>
</dbReference>
<keyword evidence="2 8" id="KW-0963">Cytoplasm</keyword>
<dbReference type="Proteomes" id="UP000034961">
    <property type="component" value="Unassembled WGS sequence"/>
</dbReference>
<accession>A0A0G0XZJ2</accession>
<dbReference type="PANTHER" id="PTHR30050:SF2">
    <property type="entry name" value="CHROMOSOMAL REPLICATION INITIATOR PROTEIN DNAA"/>
    <property type="match status" value="1"/>
</dbReference>
<evidence type="ECO:0000259" key="12">
    <source>
        <dbReference type="SMART" id="SM00382"/>
    </source>
</evidence>
<dbReference type="GO" id="GO:0006275">
    <property type="term" value="P:regulation of DNA replication"/>
    <property type="evidence" value="ECO:0007669"/>
    <property type="project" value="UniProtKB-UniRule"/>
</dbReference>
<feature type="region of interest" description="Domain IV, binds dsDNA" evidence="8">
    <location>
        <begin position="326"/>
        <end position="446"/>
    </location>
</feature>
<dbReference type="NCBIfam" id="TIGR00362">
    <property type="entry name" value="DnaA"/>
    <property type="match status" value="1"/>
</dbReference>
<sequence length="446" mass="50567">MDVDGLWNSVLGEIELEVSRGQFISFFKNTRLSTSGDKQGSFIIHCPNLNDATMLKTRYLTLIKRMLEERIQQPVSLLFNVSPHQPRQAESPGPLFESVISHENVIRNAGLNPNYTFESFAVSDSNQMAHAASQAVSTKLGQAYNPLFLWGITGVGKTHLMQAIGREVLLKNPQTQVIYCTGEEFTNEIIEAIRTRTSGIFKRKYRNAQLFMVDDVQFIAGKESVQTEFFHTFNSILNSGSQVVLTSDKPPSAIKELETRLRSRFEGGLIIDITPPNFELRTAILLIKAQSRGISIPIDAAKSLAANIEDVRAIEGALLRYSTEERKGTLPYEAVSHILSRARGGKPLEKNVRPDKIIELFAVHFDLKPEYITGKSRKKQFTEPRQLLMYLLRHEMGISFTEIGKLLGGRDHRYLLIHQIEQLIHIIIHFYLPLFSPLDFILRQYP</sequence>
<dbReference type="InterPro" id="IPR038454">
    <property type="entry name" value="DnaA_N_sf"/>
</dbReference>
<dbReference type="InterPro" id="IPR020591">
    <property type="entry name" value="Chromosome_initiator_DnaA-like"/>
</dbReference>
<feature type="domain" description="AAA+ ATPase" evidence="12">
    <location>
        <begin position="143"/>
        <end position="275"/>
    </location>
</feature>
<evidence type="ECO:0000256" key="4">
    <source>
        <dbReference type="ARBA" id="ARBA00022741"/>
    </source>
</evidence>
<name>A0A0G0XZJ2_9BACT</name>
<feature type="binding site" evidence="8">
    <location>
        <position position="157"/>
    </location>
    <ligand>
        <name>ATP</name>
        <dbReference type="ChEBI" id="CHEBI:30616"/>
    </ligand>
</feature>
<dbReference type="GO" id="GO:0005886">
    <property type="term" value="C:plasma membrane"/>
    <property type="evidence" value="ECO:0007669"/>
    <property type="project" value="TreeGrafter"/>
</dbReference>
<keyword evidence="3 8" id="KW-0235">DNA replication</keyword>
<evidence type="ECO:0000256" key="7">
    <source>
        <dbReference type="ARBA" id="ARBA00023125"/>
    </source>
</evidence>
<comment type="similarity">
    <text evidence="1 8 11">Belongs to the DnaA family.</text>
</comment>
<dbReference type="GO" id="GO:0003688">
    <property type="term" value="F:DNA replication origin binding"/>
    <property type="evidence" value="ECO:0007669"/>
    <property type="project" value="UniProtKB-UniRule"/>
</dbReference>
<dbReference type="PATRIC" id="fig|1618474.3.peg.698"/>
<dbReference type="InterPro" id="IPR027417">
    <property type="entry name" value="P-loop_NTPase"/>
</dbReference>
<keyword evidence="6 8" id="KW-0446">Lipid-binding</keyword>
<dbReference type="AlphaFoldDB" id="A0A0G0XZJ2"/>
<comment type="caution">
    <text evidence="14">The sequence shown here is derived from an EMBL/GenBank/DDBJ whole genome shotgun (WGS) entry which is preliminary data.</text>
</comment>
<comment type="function">
    <text evidence="8 10">Plays an essential role in the initiation and regulation of chromosomal replication. ATP-DnaA binds to the origin of replication (oriC) to initiate formation of the DNA replication initiation complex once per cell cycle. Binds the DnaA box (a 9 base pair repeat at the origin) and separates the double-stranded (ds)DNA. Forms a right-handed helical filament on oriC DNA; dsDNA binds to the exterior of the filament while single-stranded (ss)DNA is stabiized in the filament's interior. The ATP-DnaA-oriC complex binds and stabilizes one strand of the AT-rich DNA unwinding element (DUE), permitting loading of DNA polymerase. After initiation quickly degrades to an ADP-DnaA complex that is not apt for DNA replication. Binds acidic phospholipids.</text>
</comment>
<proteinExistence type="inferred from homology"/>
<feature type="binding site" evidence="8">
    <location>
        <position position="156"/>
    </location>
    <ligand>
        <name>ATP</name>
        <dbReference type="ChEBI" id="CHEBI:30616"/>
    </ligand>
</feature>
<comment type="subunit">
    <text evidence="8">Oligomerizes as a right-handed, spiral filament on DNA at oriC.</text>
</comment>
<dbReference type="Gene3D" id="3.40.50.300">
    <property type="entry name" value="P-loop containing nucleotide triphosphate hydrolases"/>
    <property type="match status" value="1"/>
</dbReference>
<gene>
    <name evidence="8" type="primary">dnaA</name>
    <name evidence="14" type="ORF">UU41_C0020G0022</name>
</gene>
<evidence type="ECO:0000256" key="3">
    <source>
        <dbReference type="ARBA" id="ARBA00022705"/>
    </source>
</evidence>
<dbReference type="Gene3D" id="1.10.1750.10">
    <property type="match status" value="1"/>
</dbReference>
<dbReference type="CDD" id="cd00009">
    <property type="entry name" value="AAA"/>
    <property type="match status" value="1"/>
</dbReference>
<keyword evidence="7 8" id="KW-0238">DNA-binding</keyword>
<feature type="domain" description="Chromosomal replication initiator DnaA C-terminal" evidence="13">
    <location>
        <begin position="353"/>
        <end position="415"/>
    </location>
</feature>
<dbReference type="SMART" id="SM00760">
    <property type="entry name" value="Bac_DnaA_C"/>
    <property type="match status" value="1"/>
</dbReference>
<dbReference type="GO" id="GO:0008289">
    <property type="term" value="F:lipid binding"/>
    <property type="evidence" value="ECO:0007669"/>
    <property type="project" value="UniProtKB-KW"/>
</dbReference>
<dbReference type="Gene3D" id="3.30.300.180">
    <property type="match status" value="1"/>
</dbReference>
<feature type="binding site" evidence="8">
    <location>
        <position position="154"/>
    </location>
    <ligand>
        <name>ATP</name>
        <dbReference type="ChEBI" id="CHEBI:30616"/>
    </ligand>
</feature>
<dbReference type="InterPro" id="IPR010921">
    <property type="entry name" value="Trp_repressor/repl_initiator"/>
</dbReference>
<comment type="caution">
    <text evidence="8">Lacks conserved residue(s) required for the propagation of feature annotation.</text>
</comment>
<dbReference type="InterPro" id="IPR001957">
    <property type="entry name" value="Chromosome_initiator_DnaA"/>
</dbReference>
<dbReference type="InterPro" id="IPR013159">
    <property type="entry name" value="DnaA_C"/>
</dbReference>
<dbReference type="GO" id="GO:0006270">
    <property type="term" value="P:DNA replication initiation"/>
    <property type="evidence" value="ECO:0007669"/>
    <property type="project" value="UniProtKB-UniRule"/>
</dbReference>
<evidence type="ECO:0000256" key="2">
    <source>
        <dbReference type="ARBA" id="ARBA00022490"/>
    </source>
</evidence>
<dbReference type="SMART" id="SM00382">
    <property type="entry name" value="AAA"/>
    <property type="match status" value="1"/>
</dbReference>
<feature type="binding site" evidence="8">
    <location>
        <position position="158"/>
    </location>
    <ligand>
        <name>ATP</name>
        <dbReference type="ChEBI" id="CHEBI:30616"/>
    </ligand>
</feature>
<dbReference type="HAMAP" id="MF_00377">
    <property type="entry name" value="DnaA_bact"/>
    <property type="match status" value="1"/>
</dbReference>
<organism evidence="14 15">
    <name type="scientific">Candidatus Roizmanbacteria bacterium GW2011_GWA1_41_13</name>
    <dbReference type="NCBI Taxonomy" id="1618474"/>
    <lineage>
        <taxon>Bacteria</taxon>
        <taxon>Candidatus Roizmaniibacteriota</taxon>
    </lineage>
</organism>
<dbReference type="EMBL" id="LCAN01000020">
    <property type="protein sequence ID" value="KKR93332.1"/>
    <property type="molecule type" value="Genomic_DNA"/>
</dbReference>
<evidence type="ECO:0000313" key="15">
    <source>
        <dbReference type="Proteomes" id="UP000034961"/>
    </source>
</evidence>
<reference evidence="14 15" key="1">
    <citation type="journal article" date="2015" name="Nature">
        <title>rRNA introns, odd ribosomes, and small enigmatic genomes across a large radiation of phyla.</title>
        <authorList>
            <person name="Brown C.T."/>
            <person name="Hug L.A."/>
            <person name="Thomas B.C."/>
            <person name="Sharon I."/>
            <person name="Castelle C.J."/>
            <person name="Singh A."/>
            <person name="Wilkins M.J."/>
            <person name="Williams K.H."/>
            <person name="Banfield J.F."/>
        </authorList>
    </citation>
    <scope>NUCLEOTIDE SEQUENCE [LARGE SCALE GENOMIC DNA]</scope>
</reference>
<protein>
    <recommendedName>
        <fullName evidence="8 9">Chromosomal replication initiator protein DnaA</fullName>
    </recommendedName>
</protein>
<evidence type="ECO:0000256" key="6">
    <source>
        <dbReference type="ARBA" id="ARBA00023121"/>
    </source>
</evidence>
<keyword evidence="4 8" id="KW-0547">Nucleotide-binding</keyword>
<evidence type="ECO:0000313" key="14">
    <source>
        <dbReference type="EMBL" id="KKR93332.1"/>
    </source>
</evidence>
<evidence type="ECO:0000256" key="9">
    <source>
        <dbReference type="NCBIfam" id="TIGR00362"/>
    </source>
</evidence>
<evidence type="ECO:0000256" key="8">
    <source>
        <dbReference type="HAMAP-Rule" id="MF_00377"/>
    </source>
</evidence>
<evidence type="ECO:0000256" key="10">
    <source>
        <dbReference type="RuleBase" id="RU000577"/>
    </source>
</evidence>
<evidence type="ECO:0000259" key="13">
    <source>
        <dbReference type="SMART" id="SM00760"/>
    </source>
</evidence>
<dbReference type="GO" id="GO:0005524">
    <property type="term" value="F:ATP binding"/>
    <property type="evidence" value="ECO:0007669"/>
    <property type="project" value="UniProtKB-UniRule"/>
</dbReference>
<dbReference type="Pfam" id="PF08299">
    <property type="entry name" value="Bac_DnaA_C"/>
    <property type="match status" value="1"/>
</dbReference>
<dbReference type="PRINTS" id="PR00051">
    <property type="entry name" value="DNAA"/>
</dbReference>
<keyword evidence="5 8" id="KW-0067">ATP-binding</keyword>
<dbReference type="GO" id="GO:0005737">
    <property type="term" value="C:cytoplasm"/>
    <property type="evidence" value="ECO:0007669"/>
    <property type="project" value="UniProtKB-SubCell"/>
</dbReference>
<dbReference type="Pfam" id="PF00308">
    <property type="entry name" value="Bac_DnaA"/>
    <property type="match status" value="1"/>
</dbReference>
<feature type="region of interest" description="Domain I, interacts with DnaA modulators" evidence="8">
    <location>
        <begin position="1"/>
        <end position="85"/>
    </location>
</feature>
<dbReference type="SUPFAM" id="SSF48295">
    <property type="entry name" value="TrpR-like"/>
    <property type="match status" value="1"/>
</dbReference>
<dbReference type="InterPro" id="IPR003593">
    <property type="entry name" value="AAA+_ATPase"/>
</dbReference>
<evidence type="ECO:0000256" key="1">
    <source>
        <dbReference type="ARBA" id="ARBA00006583"/>
    </source>
</evidence>
<dbReference type="PANTHER" id="PTHR30050">
    <property type="entry name" value="CHROMOSOMAL REPLICATION INITIATOR PROTEIN DNAA"/>
    <property type="match status" value="1"/>
</dbReference>
<comment type="domain">
    <text evidence="8">Domain I is involved in oligomerization and binding regulators, domain II is flexibile and of varying length in different bacteria, domain III forms the AAA+ region, while domain IV binds dsDNA.</text>
</comment>
<evidence type="ECO:0000256" key="11">
    <source>
        <dbReference type="RuleBase" id="RU004227"/>
    </source>
</evidence>
<comment type="subcellular location">
    <subcellularLocation>
        <location evidence="8">Cytoplasm</location>
    </subcellularLocation>
</comment>
<evidence type="ECO:0000256" key="5">
    <source>
        <dbReference type="ARBA" id="ARBA00022840"/>
    </source>
</evidence>